<organism evidence="1 2">
    <name type="scientific">Vitis vinifera</name>
    <name type="common">Grape</name>
    <dbReference type="NCBI Taxonomy" id="29760"/>
    <lineage>
        <taxon>Eukaryota</taxon>
        <taxon>Viridiplantae</taxon>
        <taxon>Streptophyta</taxon>
        <taxon>Embryophyta</taxon>
        <taxon>Tracheophyta</taxon>
        <taxon>Spermatophyta</taxon>
        <taxon>Magnoliopsida</taxon>
        <taxon>eudicotyledons</taxon>
        <taxon>Gunneridae</taxon>
        <taxon>Pentapetalae</taxon>
        <taxon>rosids</taxon>
        <taxon>Vitales</taxon>
        <taxon>Vitaceae</taxon>
        <taxon>Viteae</taxon>
        <taxon>Vitis</taxon>
    </lineage>
</organism>
<dbReference type="AlphaFoldDB" id="A0A438I6Q1"/>
<reference evidence="1 2" key="1">
    <citation type="journal article" date="2018" name="PLoS Genet.">
        <title>Population sequencing reveals clonal diversity and ancestral inbreeding in the grapevine cultivar Chardonnay.</title>
        <authorList>
            <person name="Roach M.J."/>
            <person name="Johnson D.L."/>
            <person name="Bohlmann J."/>
            <person name="van Vuuren H.J."/>
            <person name="Jones S.J."/>
            <person name="Pretorius I.S."/>
            <person name="Schmidt S.A."/>
            <person name="Borneman A.R."/>
        </authorList>
    </citation>
    <scope>NUCLEOTIDE SEQUENCE [LARGE SCALE GENOMIC DNA]</scope>
    <source>
        <strain evidence="2">cv. Chardonnay</strain>
        <tissue evidence="1">Leaf</tissue>
    </source>
</reference>
<evidence type="ECO:0008006" key="3">
    <source>
        <dbReference type="Google" id="ProtNLM"/>
    </source>
</evidence>
<dbReference type="Proteomes" id="UP000288805">
    <property type="component" value="Unassembled WGS sequence"/>
</dbReference>
<sequence length="398" mass="45721">MSIAQYYSTLICHWQQLDIFKEHDWNCPKDGIKYMKIIEQRRIFKFEGVGIEASTKYPRRFLRICREESRKKGLNTIAMKIDKRKEDHGVITIADLDTSKKPATRFMINQQIDENSTPFKPSLFSKEQLELLQKMFGQSQQAHVTSMIGTRALAQKVLLNPYPRTQIISTIPIKVFGCSEKNLIPKQSSAYSLGTLQIKRGTSAIHQSQKDTITPWMSHFYEQQPYYPKFDIQGMNYTREYQLWDIEANIANSSQSPLNSYTDPSSQVPQTESLRAFVPTPSPRLEIPQAKPQNPLPVVRQMKVWTSSSLNLLLRCSLSPMFTKAVNRYEYSQGQTNHILSVKHSPKGKIVILIVNVDGIIPSGDYEEEISKLTGFVAKEFKIKDLGNLKYFLNREVA</sequence>
<proteinExistence type="predicted"/>
<protein>
    <recommendedName>
        <fullName evidence="3">Reverse transcriptase Ty1/copia-type domain-containing protein</fullName>
    </recommendedName>
</protein>
<name>A0A438I6Q1_VITVI</name>
<evidence type="ECO:0000313" key="2">
    <source>
        <dbReference type="Proteomes" id="UP000288805"/>
    </source>
</evidence>
<dbReference type="EMBL" id="QGNW01000138">
    <property type="protein sequence ID" value="RVW92372.1"/>
    <property type="molecule type" value="Genomic_DNA"/>
</dbReference>
<gene>
    <name evidence="1" type="ORF">CK203_032515</name>
</gene>
<evidence type="ECO:0000313" key="1">
    <source>
        <dbReference type="EMBL" id="RVW92372.1"/>
    </source>
</evidence>
<comment type="caution">
    <text evidence="1">The sequence shown here is derived from an EMBL/GenBank/DDBJ whole genome shotgun (WGS) entry which is preliminary data.</text>
</comment>
<accession>A0A438I6Q1</accession>